<evidence type="ECO:0000256" key="1">
    <source>
        <dbReference type="SAM" id="MobiDB-lite"/>
    </source>
</evidence>
<name>A0AAW8NHY7_PSEOX</name>
<reference evidence="2" key="1">
    <citation type="submission" date="2023-07" db="EMBL/GenBank/DDBJ databases">
        <title>Sorghum-associated microbial communities from plants grown in Nebraska, USA.</title>
        <authorList>
            <person name="Schachtman D."/>
        </authorList>
    </citation>
    <scope>NUCLEOTIDE SEQUENCE</scope>
    <source>
        <strain evidence="2">BE261</strain>
    </source>
</reference>
<dbReference type="AlphaFoldDB" id="A0AAW8NHY7"/>
<proteinExistence type="predicted"/>
<accession>A0AAW8NHY7</accession>
<dbReference type="RefSeq" id="WP_174176897.1">
    <property type="nucleotide sequence ID" value="NZ_CAXURQ020000002.1"/>
</dbReference>
<feature type="region of interest" description="Disordered" evidence="1">
    <location>
        <begin position="1"/>
        <end position="26"/>
    </location>
</feature>
<comment type="caution">
    <text evidence="2">The sequence shown here is derived from an EMBL/GenBank/DDBJ whole genome shotgun (WGS) entry which is preliminary data.</text>
</comment>
<gene>
    <name evidence="2" type="ORF">J2X12_003581</name>
</gene>
<dbReference type="Proteomes" id="UP001262032">
    <property type="component" value="Unassembled WGS sequence"/>
</dbReference>
<protein>
    <submittedName>
        <fullName evidence="2">Uncharacterized protein</fullName>
    </submittedName>
</protein>
<sequence length="83" mass="8515">MTELTEPESAAAQPTPDWPGISDAGVTDPVVAQALARLEALPQVPVSDHENVYNELHDELLAALNSVPGNSAPTSADPTDGAA</sequence>
<evidence type="ECO:0000313" key="3">
    <source>
        <dbReference type="Proteomes" id="UP001262032"/>
    </source>
</evidence>
<dbReference type="GeneID" id="97424121"/>
<organism evidence="2 3">
    <name type="scientific">Pseudarthrobacter oxydans</name>
    <name type="common">Arthrobacter oxydans</name>
    <dbReference type="NCBI Taxonomy" id="1671"/>
    <lineage>
        <taxon>Bacteria</taxon>
        <taxon>Bacillati</taxon>
        <taxon>Actinomycetota</taxon>
        <taxon>Actinomycetes</taxon>
        <taxon>Micrococcales</taxon>
        <taxon>Micrococcaceae</taxon>
        <taxon>Pseudarthrobacter</taxon>
    </lineage>
</organism>
<dbReference type="EMBL" id="JAVDWN010000016">
    <property type="protein sequence ID" value="MDR7165528.1"/>
    <property type="molecule type" value="Genomic_DNA"/>
</dbReference>
<evidence type="ECO:0000313" key="2">
    <source>
        <dbReference type="EMBL" id="MDR7165528.1"/>
    </source>
</evidence>